<dbReference type="Pfam" id="PF01095">
    <property type="entry name" value="Pectinesterase"/>
    <property type="match status" value="1"/>
</dbReference>
<evidence type="ECO:0000313" key="9">
    <source>
        <dbReference type="Proteomes" id="UP000192276"/>
    </source>
</evidence>
<organism evidence="8 9">
    <name type="scientific">Niastella populi</name>
    <dbReference type="NCBI Taxonomy" id="550983"/>
    <lineage>
        <taxon>Bacteria</taxon>
        <taxon>Pseudomonadati</taxon>
        <taxon>Bacteroidota</taxon>
        <taxon>Chitinophagia</taxon>
        <taxon>Chitinophagales</taxon>
        <taxon>Chitinophagaceae</taxon>
        <taxon>Niastella</taxon>
    </lineage>
</organism>
<dbReference type="Gene3D" id="2.60.120.260">
    <property type="entry name" value="Galactose-binding domain-like"/>
    <property type="match status" value="1"/>
</dbReference>
<dbReference type="InterPro" id="IPR006626">
    <property type="entry name" value="PbH1"/>
</dbReference>
<dbReference type="NCBIfam" id="TIGR04183">
    <property type="entry name" value="Por_Secre_tail"/>
    <property type="match status" value="1"/>
</dbReference>
<dbReference type="InterPro" id="IPR011050">
    <property type="entry name" value="Pectin_lyase_fold/virulence"/>
</dbReference>
<dbReference type="GO" id="GO:0042545">
    <property type="term" value="P:cell wall modification"/>
    <property type="evidence" value="ECO:0007669"/>
    <property type="project" value="InterPro"/>
</dbReference>
<dbReference type="GO" id="GO:0030599">
    <property type="term" value="F:pectinesterase activity"/>
    <property type="evidence" value="ECO:0007669"/>
    <property type="project" value="InterPro"/>
</dbReference>
<dbReference type="InterPro" id="IPR013783">
    <property type="entry name" value="Ig-like_fold"/>
</dbReference>
<protein>
    <recommendedName>
        <fullName evidence="10">T9SS type A sorting domain-containing protein</fullName>
    </recommendedName>
</protein>
<dbReference type="STRING" id="550983.A4R26_26235"/>
<keyword evidence="1" id="KW-0479">Metal-binding</keyword>
<sequence>MRNFTRCAIALFSLMFTLVTTRAQQPAFPGAEGAGMFTTGGRGTASTPTTVFEVTNLNDDNNPGSLRYALSATATYRTVVFRVSGTIHLNSKLSIRANTTIAGQTAPGDGICIADHPVSIGGDNVIVRHIRFRLGDKNQKKTDAQGNPVDGSGGDDAFGALGANNIIIDHCSISWSADEALTIYRGDNLTIQWCFITEPLNYSYHWETGDTDYEQHGYGGIQGSKRATIHHNLYAACRNRNPRFSGIGTYTPSTIGIENVDYRNNVLYNWGINTVYGGEGGNYNVVNNYYKWGPNTGSGVKYRICNPSKTDAIDYGKWHVNGNYVDGSTQNTNNNWSGVTMQTTASDTALVKTLTPFDLGYTVTTQAATDAFESVLQGAGATLPRRDTLDQRIVNDVRNRTGRIIDVQGGYPHGTPYNLTVNAWPTLNSTAAPVDTDHDGMPDSWELSNNLNPNDAADRNTYDGTGYTMLENYLNGVVNTDPAIAVGGTIGYFSQTSAGPSDVQTYTVAGYNLTGNVSITPPASYELSTDGITWYGSTSPIVLTPTAGTLNSTTIRVRLNATAQGTYAGNITHVSAGAATTSLPVNGLFATYLNGFGFNADMDGGFEKQNDGSYTTVTSHTSTTQWEVSAAWSIASTDARTGDKFLHYNQASSSNKYIFSPVCTTTPLAPSTSYVVQFWYRAPAALTSTTVLSAWATIAGSTGGTNSSGSTTTASLSAATTPGTWYFFSGTLTTPSGMPTSTYAGIKTSNPQPPFFDIDDFVVYAGNALDATAPDAATSPVAAGNVNNNTIKIDWTAPASGVDGGGYVVVRSTSSTAPVPNANGVYIVGNTMGAGYQVVYLGTNNTYTDTDPALLSSTRYYYYIFTADKAYNYSATAVSANVVIDESTTPAPAVSATGTLTAFSQTVGSPATSQTITVSGTSLTGNITLTPPAGYELSVNNGTNWSTSAVMLTPTGGTVSGTAVLVRLNAAATGSYIGSIVVSSAGATTVNVAVSGNTVPAGSTPPAGTKAVVAKDGSGQYTSIQAAINAAPTAQTAPYTIYIRKGKYVETVTIPGNKPFMQLVGESLAETIISYDNYSGKANPAGGTYGTSTCGTVIINAPDVMFMNLSIENATGYGINANAAVPAPGDGPQAVAVYTTSDRVVFYNCRMNGGQDTYYGGNVKGTRCYFKNCYVDGNTDFLFGSSTIIFDTCIIYPRTRLDNAAGGYVTAVNTKAESGYGYVFRDCKITKNRGFTLYSLGRPWQNDAGTADAAKSRNKTVFLNTQMGSTVKAEGWSAWDAGTNTGYITYGEYNSKNYDGTPVNVSGRLAWTKQLTAADAVKYYNNDTVFVNANTPAMATWNPYATWAELSAPFTPELSASNLIAKKSAGNTILTWNLSWPMSGITCDLYRSNDKTSFTKINTQVSTEDSACNFSFSESVPPPGQTYYYIVRLSKNGYTSTTSDTAFVTSKPTITVQGVLGSFLQGLGTPSTAQSFVLAGENLVAGITVTPPAGYEVSSNNSTWFTGSSPLVVTQTGGVLANTNIYVRLNGTAVGAIGGNIVCSSTNANSVNVAVNGTVQADPLNTSAILLEQWPFTTNNQDSANVRAAGVVGTMPVFNNLYISNGAAAPAVPAYSALHGQAFGSSTDGSGSWTTAGGGPGGTLNRLYYEQFTIVADAKYTLRIDSILLSTSFYNTSSGTKMAVVYSQSGFRTDSTEIKVVAKNGTAVTPGTSGTFTNAVDVSNQTAGTTDVYAMLINGSAGVTLPAGDTLFFRIYHCTGSGSPGRYAKLKNVMVKGTTTKEPEPAIVTAGTLNAFSHIAGTPSVEQTYSVSGSALSAGIIITPPPGYQVSNNGTTWYDNASPLTLIAVNGVVAATTIQVRLNATAAGTSAGNITHESTGAITQNVAVTGTTASNIPVVTTSGVLNIFSQTVGRPTDAQTFKLSVTNVAGTVTVTPPAAYEMSADTGKTWYTAAQVPALTVATGSTLAKSLMIRLNASAAGSYDGNVVIQNNGAAGLNVLVTGIAYGTYTINPNPAGSYVNIFHTKLYTPAHIRIYNVSGRLMGVWRSRPATNYTTINISDLPNGMYFVELERLSDKVMLRFIKQ</sequence>
<dbReference type="Pfam" id="PF18962">
    <property type="entry name" value="Por_Secre_tail"/>
    <property type="match status" value="1"/>
</dbReference>
<feature type="domain" description="Pectinesterase catalytic" evidence="6">
    <location>
        <begin position="1011"/>
        <end position="1322"/>
    </location>
</feature>
<proteinExistence type="predicted"/>
<dbReference type="RefSeq" id="WP_081169017.1">
    <property type="nucleotide sequence ID" value="NZ_LWBP01000201.1"/>
</dbReference>
<dbReference type="Gene3D" id="2.60.40.10">
    <property type="entry name" value="Immunoglobulins"/>
    <property type="match status" value="2"/>
</dbReference>
<comment type="caution">
    <text evidence="8">The sequence shown here is derived from an EMBL/GenBank/DDBJ whole genome shotgun (WGS) entry which is preliminary data.</text>
</comment>
<dbReference type="InterPro" id="IPR026444">
    <property type="entry name" value="Secre_tail"/>
</dbReference>
<dbReference type="InterPro" id="IPR000070">
    <property type="entry name" value="Pectinesterase_cat"/>
</dbReference>
<dbReference type="Gene3D" id="2.160.20.10">
    <property type="entry name" value="Single-stranded right-handed beta-helix, Pectin lyase-like"/>
    <property type="match status" value="2"/>
</dbReference>
<evidence type="ECO:0000259" key="7">
    <source>
        <dbReference type="Pfam" id="PF18962"/>
    </source>
</evidence>
<dbReference type="InterPro" id="IPR012334">
    <property type="entry name" value="Pectin_lyas_fold"/>
</dbReference>
<keyword evidence="5" id="KW-0732">Signal</keyword>
<dbReference type="GO" id="GO:0046872">
    <property type="term" value="F:metal ion binding"/>
    <property type="evidence" value="ECO:0007669"/>
    <property type="project" value="UniProtKB-KW"/>
</dbReference>
<keyword evidence="4" id="KW-0325">Glycoprotein</keyword>
<keyword evidence="2" id="KW-0378">Hydrolase</keyword>
<evidence type="ECO:0000256" key="3">
    <source>
        <dbReference type="ARBA" id="ARBA00023085"/>
    </source>
</evidence>
<dbReference type="PANTHER" id="PTHR42970">
    <property type="entry name" value="PECTATE LYASE C-RELATED"/>
    <property type="match status" value="1"/>
</dbReference>
<evidence type="ECO:0000256" key="4">
    <source>
        <dbReference type="ARBA" id="ARBA00023180"/>
    </source>
</evidence>
<feature type="chain" id="PRO_5012099413" description="T9SS type A sorting domain-containing protein" evidence="5">
    <location>
        <begin position="24"/>
        <end position="2085"/>
    </location>
</feature>
<dbReference type="InterPro" id="IPR052063">
    <property type="entry name" value="Polysaccharide_Lyase_1"/>
</dbReference>
<feature type="domain" description="Secretion system C-terminal sorting" evidence="7">
    <location>
        <begin position="2011"/>
        <end position="2079"/>
    </location>
</feature>
<dbReference type="SUPFAM" id="SSF51126">
    <property type="entry name" value="Pectin lyase-like"/>
    <property type="match status" value="2"/>
</dbReference>
<evidence type="ECO:0008006" key="10">
    <source>
        <dbReference type="Google" id="ProtNLM"/>
    </source>
</evidence>
<dbReference type="EMBL" id="LWBP01000201">
    <property type="protein sequence ID" value="OQP56265.1"/>
    <property type="molecule type" value="Genomic_DNA"/>
</dbReference>
<evidence type="ECO:0000256" key="5">
    <source>
        <dbReference type="SAM" id="SignalP"/>
    </source>
</evidence>
<evidence type="ECO:0000259" key="6">
    <source>
        <dbReference type="Pfam" id="PF01095"/>
    </source>
</evidence>
<dbReference type="SMART" id="SM00710">
    <property type="entry name" value="PbH1"/>
    <property type="match status" value="6"/>
</dbReference>
<evidence type="ECO:0000256" key="1">
    <source>
        <dbReference type="ARBA" id="ARBA00022723"/>
    </source>
</evidence>
<name>A0A1V9FD01_9BACT</name>
<keyword evidence="3" id="KW-0063">Aspartyl esterase</keyword>
<dbReference type="PANTHER" id="PTHR42970:SF1">
    <property type="entry name" value="PECTATE LYASE C-RELATED"/>
    <property type="match status" value="1"/>
</dbReference>
<evidence type="ECO:0000256" key="2">
    <source>
        <dbReference type="ARBA" id="ARBA00022801"/>
    </source>
</evidence>
<feature type="signal peptide" evidence="5">
    <location>
        <begin position="1"/>
        <end position="23"/>
    </location>
</feature>
<gene>
    <name evidence="8" type="ORF">A4R26_26235</name>
</gene>
<dbReference type="Proteomes" id="UP000192276">
    <property type="component" value="Unassembled WGS sequence"/>
</dbReference>
<keyword evidence="9" id="KW-1185">Reference proteome</keyword>
<dbReference type="OrthoDB" id="9803616at2"/>
<reference evidence="9" key="1">
    <citation type="submission" date="2016-04" db="EMBL/GenBank/DDBJ databases">
        <authorList>
            <person name="Chen L."/>
            <person name="Zhuang W."/>
            <person name="Wang G."/>
        </authorList>
    </citation>
    <scope>NUCLEOTIDE SEQUENCE [LARGE SCALE GENOMIC DNA]</scope>
    <source>
        <strain evidence="9">208</strain>
    </source>
</reference>
<evidence type="ECO:0000313" key="8">
    <source>
        <dbReference type="EMBL" id="OQP56265.1"/>
    </source>
</evidence>
<accession>A0A1V9FD01</accession>